<keyword evidence="14" id="KW-0694">RNA-binding</keyword>
<dbReference type="KEGG" id="cgob:115014417"/>
<keyword evidence="5" id="KW-0964">Secreted</keyword>
<dbReference type="GO" id="GO:0005576">
    <property type="term" value="C:extracellular region"/>
    <property type="evidence" value="ECO:0007669"/>
    <property type="project" value="UniProtKB-SubCell"/>
</dbReference>
<dbReference type="GO" id="GO:0007624">
    <property type="term" value="P:ultradian rhythm"/>
    <property type="evidence" value="ECO:0007669"/>
    <property type="project" value="InterPro"/>
</dbReference>
<evidence type="ECO:0000256" key="3">
    <source>
        <dbReference type="ARBA" id="ARBA00022448"/>
    </source>
</evidence>
<dbReference type="InterPro" id="IPR034140">
    <property type="entry name" value="ENOX_RRM"/>
</dbReference>
<evidence type="ECO:0000256" key="11">
    <source>
        <dbReference type="ARBA" id="ARBA00023108"/>
    </source>
</evidence>
<keyword evidence="10" id="KW-0175">Coiled coil</keyword>
<proteinExistence type="inferred from homology"/>
<dbReference type="CTD" id="10495"/>
<keyword evidence="12" id="KW-0472">Membrane</keyword>
<dbReference type="InterPro" id="IPR038876">
    <property type="entry name" value="ENOX"/>
</dbReference>
<comment type="subcellular location">
    <subcellularLocation>
        <location evidence="1">Cell membrane</location>
    </subcellularLocation>
    <subcellularLocation>
        <location evidence="2">Secreted</location>
        <location evidence="2">Extracellular space</location>
    </subcellularLocation>
</comment>
<evidence type="ECO:0000313" key="18">
    <source>
        <dbReference type="RefSeq" id="XP_029297098.1"/>
    </source>
</evidence>
<dbReference type="SUPFAM" id="SSF54928">
    <property type="entry name" value="RNA-binding domain, RBD"/>
    <property type="match status" value="1"/>
</dbReference>
<evidence type="ECO:0000256" key="12">
    <source>
        <dbReference type="ARBA" id="ARBA00023136"/>
    </source>
</evidence>
<dbReference type="GeneID" id="115014417"/>
<dbReference type="PANTHER" id="PTHR16001:SF7">
    <property type="entry name" value="ECTO-NOX DISULFIDE-THIOL EXCHANGER 2"/>
    <property type="match status" value="1"/>
</dbReference>
<dbReference type="InterPro" id="IPR012677">
    <property type="entry name" value="Nucleotide-bd_a/b_plait_sf"/>
</dbReference>
<keyword evidence="17" id="KW-1185">Reference proteome</keyword>
<feature type="domain" description="RRM" evidence="16">
    <location>
        <begin position="99"/>
        <end position="178"/>
    </location>
</feature>
<accession>A0A6J2QFA4</accession>
<dbReference type="InterPro" id="IPR056611">
    <property type="entry name" value="ENOX1/2_dom"/>
</dbReference>
<organism evidence="17 18">
    <name type="scientific">Cottoperca gobio</name>
    <name type="common">Frogmouth</name>
    <name type="synonym">Aphritis gobio</name>
    <dbReference type="NCBI Taxonomy" id="56716"/>
    <lineage>
        <taxon>Eukaryota</taxon>
        <taxon>Metazoa</taxon>
        <taxon>Chordata</taxon>
        <taxon>Craniata</taxon>
        <taxon>Vertebrata</taxon>
        <taxon>Euteleostomi</taxon>
        <taxon>Actinopterygii</taxon>
        <taxon>Neopterygii</taxon>
        <taxon>Teleostei</taxon>
        <taxon>Neoteleostei</taxon>
        <taxon>Acanthomorphata</taxon>
        <taxon>Eupercaria</taxon>
        <taxon>Perciformes</taxon>
        <taxon>Notothenioidei</taxon>
        <taxon>Bovichtidae</taxon>
        <taxon>Cottoperca</taxon>
    </lineage>
</organism>
<keyword evidence="11" id="KW-0090">Biological rhythms</keyword>
<evidence type="ECO:0000256" key="14">
    <source>
        <dbReference type="PROSITE-ProRule" id="PRU00176"/>
    </source>
</evidence>
<feature type="compositionally biased region" description="Acidic residues" evidence="15">
    <location>
        <begin position="357"/>
        <end position="366"/>
    </location>
</feature>
<evidence type="ECO:0000256" key="8">
    <source>
        <dbReference type="ARBA" id="ARBA00023008"/>
    </source>
</evidence>
<dbReference type="RefSeq" id="XP_029297098.1">
    <property type="nucleotide sequence ID" value="XM_029441238.1"/>
</dbReference>
<dbReference type="Pfam" id="PF23267">
    <property type="entry name" value="ENOX1"/>
    <property type="match status" value="1"/>
</dbReference>
<dbReference type="FunFam" id="3.30.70.330:FF:000083">
    <property type="entry name" value="Putative ecto-NOX disulfide-thiol exchanger 1"/>
    <property type="match status" value="1"/>
</dbReference>
<feature type="compositionally biased region" description="Polar residues" evidence="15">
    <location>
        <begin position="494"/>
        <end position="511"/>
    </location>
</feature>
<evidence type="ECO:0000256" key="15">
    <source>
        <dbReference type="SAM" id="MobiDB-lite"/>
    </source>
</evidence>
<dbReference type="InterPro" id="IPR035979">
    <property type="entry name" value="RBD_domain_sf"/>
</dbReference>
<dbReference type="GO" id="GO:0003723">
    <property type="term" value="F:RNA binding"/>
    <property type="evidence" value="ECO:0007669"/>
    <property type="project" value="UniProtKB-UniRule"/>
</dbReference>
<keyword evidence="9" id="KW-0520">NAD</keyword>
<feature type="region of interest" description="Disordered" evidence="15">
    <location>
        <begin position="482"/>
        <end position="527"/>
    </location>
</feature>
<dbReference type="Gene3D" id="3.30.70.330">
    <property type="match status" value="1"/>
</dbReference>
<keyword evidence="3" id="KW-0813">Transport</keyword>
<evidence type="ECO:0000256" key="2">
    <source>
        <dbReference type="ARBA" id="ARBA00004239"/>
    </source>
</evidence>
<evidence type="ECO:0000256" key="5">
    <source>
        <dbReference type="ARBA" id="ARBA00022525"/>
    </source>
</evidence>
<name>A0A6J2QFA4_COTGO</name>
<gene>
    <name evidence="18" type="primary">enox2</name>
</gene>
<sequence>MTMPMSDPNAWATAMNNLGMPPIGLTGQQLMPDFDPSLGMMAGITPLNPMMPGLGIMPTLLSQELPVVKEIIHCKTCTLFPPNPNLPPPATRDRPPGCKTVFVGGLPENSTEQLIVEVFGQCGEIIAIRKSKKNFCHIRFAEVFTVDKALFLSGYRIRLGSSTDKKDSGRLHVDFAQARDDLYEWECHQRMLAREDRHRRKIAEDLLRPPSPPPIVHFSEHECSQLGDKIKDDGKFPEAVRVLLTWLERGEVNRRNANNFYSMIQSSNGHIRRLTGEKSQHEKEVEEAKDKFKTALSGILGQFEQIVSVFQAASKQKAWDHFTKAQRKNLDMWRKQAEEIRNMHNEQLMGIRREEEMEMSDDDMEDSPNSKDSEDSEALKEENDSLRCQLDAYRNEVELLKQEQGKNQPIISEEDNTHSQQLSFLQQALQGMQKQLLKMREELKERESELEKSLEDKQQLSNQVLNLKEGLQNLHNTNITQLEKSQPDDRGSEESANQTSEATVSTVVSCSQEKEGPTEKSPPSPVHSEREALLVGIISTFLHVHPFGASIEYICSYLQRLDTKINTSEVEALLSRLPCTFKQELTGVGASLEKRWNFCGFQGIKST</sequence>
<evidence type="ECO:0000256" key="4">
    <source>
        <dbReference type="ARBA" id="ARBA00022475"/>
    </source>
</evidence>
<evidence type="ECO:0000256" key="6">
    <source>
        <dbReference type="ARBA" id="ARBA00022982"/>
    </source>
</evidence>
<evidence type="ECO:0000256" key="10">
    <source>
        <dbReference type="ARBA" id="ARBA00023054"/>
    </source>
</evidence>
<dbReference type="CDD" id="cd12228">
    <property type="entry name" value="RRM_ENOX"/>
    <property type="match status" value="1"/>
</dbReference>
<feature type="compositionally biased region" description="Basic and acidic residues" evidence="15">
    <location>
        <begin position="368"/>
        <end position="384"/>
    </location>
</feature>
<evidence type="ECO:0000256" key="9">
    <source>
        <dbReference type="ARBA" id="ARBA00023027"/>
    </source>
</evidence>
<dbReference type="GO" id="GO:0016491">
    <property type="term" value="F:oxidoreductase activity"/>
    <property type="evidence" value="ECO:0007669"/>
    <property type="project" value="UniProtKB-KW"/>
</dbReference>
<dbReference type="Pfam" id="PF00076">
    <property type="entry name" value="RRM_1"/>
    <property type="match status" value="1"/>
</dbReference>
<evidence type="ECO:0000256" key="7">
    <source>
        <dbReference type="ARBA" id="ARBA00023002"/>
    </source>
</evidence>
<dbReference type="PROSITE" id="PS50102">
    <property type="entry name" value="RRM"/>
    <property type="match status" value="1"/>
</dbReference>
<dbReference type="SMART" id="SM00360">
    <property type="entry name" value="RRM"/>
    <property type="match status" value="1"/>
</dbReference>
<keyword evidence="4" id="KW-1003">Cell membrane</keyword>
<keyword evidence="6" id="KW-0249">Electron transport</keyword>
<reference evidence="18" key="1">
    <citation type="submission" date="2025-08" db="UniProtKB">
        <authorList>
            <consortium name="RefSeq"/>
        </authorList>
    </citation>
    <scope>IDENTIFICATION</scope>
</reference>
<keyword evidence="8" id="KW-0186">Copper</keyword>
<evidence type="ECO:0000259" key="16">
    <source>
        <dbReference type="PROSITE" id="PS50102"/>
    </source>
</evidence>
<dbReference type="Proteomes" id="UP000504630">
    <property type="component" value="Chromosome 10"/>
</dbReference>
<feature type="region of interest" description="Disordered" evidence="15">
    <location>
        <begin position="357"/>
        <end position="384"/>
    </location>
</feature>
<keyword evidence="7" id="KW-0560">Oxidoreductase</keyword>
<comment type="similarity">
    <text evidence="13">Belongs to the ENOX family.</text>
</comment>
<dbReference type="InterPro" id="IPR000504">
    <property type="entry name" value="RRM_dom"/>
</dbReference>
<dbReference type="PANTHER" id="PTHR16001">
    <property type="entry name" value="ECTO-NOX DISULFIDE-THIOL EXCHANGER"/>
    <property type="match status" value="1"/>
</dbReference>
<dbReference type="AlphaFoldDB" id="A0A6J2QFA4"/>
<protein>
    <submittedName>
        <fullName evidence="18">Ecto-NOX disulfide-thiol exchanger 2 isoform X1</fullName>
    </submittedName>
</protein>
<dbReference type="GO" id="GO:0009897">
    <property type="term" value="C:external side of plasma membrane"/>
    <property type="evidence" value="ECO:0007669"/>
    <property type="project" value="InterPro"/>
</dbReference>
<evidence type="ECO:0000256" key="13">
    <source>
        <dbReference type="ARBA" id="ARBA00061134"/>
    </source>
</evidence>
<evidence type="ECO:0000313" key="17">
    <source>
        <dbReference type="Proteomes" id="UP000504630"/>
    </source>
</evidence>
<evidence type="ECO:0000256" key="1">
    <source>
        <dbReference type="ARBA" id="ARBA00004236"/>
    </source>
</evidence>